<keyword evidence="2" id="KW-1133">Transmembrane helix</keyword>
<sequence>MIYGILGLLILIASIIIYEKNRKRKRVRNKNKKTDGIIGATGGRSGSSNNGE</sequence>
<dbReference type="RefSeq" id="WP_307332853.1">
    <property type="nucleotide sequence ID" value="NZ_JAUSUG010000050.1"/>
</dbReference>
<evidence type="ECO:0000313" key="4">
    <source>
        <dbReference type="Proteomes" id="UP001230005"/>
    </source>
</evidence>
<evidence type="ECO:0000313" key="3">
    <source>
        <dbReference type="EMBL" id="MDQ0258095.1"/>
    </source>
</evidence>
<feature type="transmembrane region" description="Helical" evidence="2">
    <location>
        <begin position="6"/>
        <end position="21"/>
    </location>
</feature>
<gene>
    <name evidence="3" type="ORF">J2S74_005560</name>
</gene>
<evidence type="ECO:0000256" key="2">
    <source>
        <dbReference type="SAM" id="Phobius"/>
    </source>
</evidence>
<keyword evidence="4" id="KW-1185">Reference proteome</keyword>
<keyword evidence="2" id="KW-0472">Membrane</keyword>
<comment type="caution">
    <text evidence="3">The sequence shown here is derived from an EMBL/GenBank/DDBJ whole genome shotgun (WGS) entry which is preliminary data.</text>
</comment>
<evidence type="ECO:0000256" key="1">
    <source>
        <dbReference type="SAM" id="MobiDB-lite"/>
    </source>
</evidence>
<feature type="region of interest" description="Disordered" evidence="1">
    <location>
        <begin position="28"/>
        <end position="52"/>
    </location>
</feature>
<dbReference type="EMBL" id="JAUSUG010000050">
    <property type="protein sequence ID" value="MDQ0258095.1"/>
    <property type="molecule type" value="Genomic_DNA"/>
</dbReference>
<reference evidence="3 4" key="1">
    <citation type="submission" date="2023-07" db="EMBL/GenBank/DDBJ databases">
        <title>Genomic Encyclopedia of Type Strains, Phase IV (KMG-IV): sequencing the most valuable type-strain genomes for metagenomic binning, comparative biology and taxonomic classification.</title>
        <authorList>
            <person name="Goeker M."/>
        </authorList>
    </citation>
    <scope>NUCLEOTIDE SEQUENCE [LARGE SCALE GENOMIC DNA]</scope>
    <source>
        <strain evidence="3 4">DSM 9768</strain>
    </source>
</reference>
<protein>
    <recommendedName>
        <fullName evidence="5">LPXTG cell wall anchor domain-containing protein</fullName>
    </recommendedName>
</protein>
<keyword evidence="2" id="KW-0812">Transmembrane</keyword>
<name>A0ABU0A4A7_9BACI</name>
<proteinExistence type="predicted"/>
<dbReference type="Proteomes" id="UP001230005">
    <property type="component" value="Unassembled WGS sequence"/>
</dbReference>
<accession>A0ABU0A4A7</accession>
<evidence type="ECO:0008006" key="5">
    <source>
        <dbReference type="Google" id="ProtNLM"/>
    </source>
</evidence>
<organism evidence="3 4">
    <name type="scientific">Evansella vedderi</name>
    <dbReference type="NCBI Taxonomy" id="38282"/>
    <lineage>
        <taxon>Bacteria</taxon>
        <taxon>Bacillati</taxon>
        <taxon>Bacillota</taxon>
        <taxon>Bacilli</taxon>
        <taxon>Bacillales</taxon>
        <taxon>Bacillaceae</taxon>
        <taxon>Evansella</taxon>
    </lineage>
</organism>